<dbReference type="Proteomes" id="UP000499080">
    <property type="component" value="Unassembled WGS sequence"/>
</dbReference>
<dbReference type="EMBL" id="BGPR01066416">
    <property type="protein sequence ID" value="GBO40977.1"/>
    <property type="molecule type" value="Genomic_DNA"/>
</dbReference>
<accession>A0A4Y2WYJ8</accession>
<evidence type="ECO:0000313" key="1">
    <source>
        <dbReference type="EMBL" id="GBO40977.1"/>
    </source>
</evidence>
<dbReference type="AlphaFoldDB" id="A0A4Y2WYJ8"/>
<gene>
    <name evidence="1" type="ORF">AVEN_44250_1</name>
</gene>
<keyword evidence="2" id="KW-1185">Reference proteome</keyword>
<organism evidence="1 2">
    <name type="scientific">Araneus ventricosus</name>
    <name type="common">Orbweaver spider</name>
    <name type="synonym">Epeira ventricosa</name>
    <dbReference type="NCBI Taxonomy" id="182803"/>
    <lineage>
        <taxon>Eukaryota</taxon>
        <taxon>Metazoa</taxon>
        <taxon>Ecdysozoa</taxon>
        <taxon>Arthropoda</taxon>
        <taxon>Chelicerata</taxon>
        <taxon>Arachnida</taxon>
        <taxon>Araneae</taxon>
        <taxon>Araneomorphae</taxon>
        <taxon>Entelegynae</taxon>
        <taxon>Araneoidea</taxon>
        <taxon>Araneidae</taxon>
        <taxon>Araneus</taxon>
    </lineage>
</organism>
<feature type="non-terminal residue" evidence="1">
    <location>
        <position position="1"/>
    </location>
</feature>
<name>A0A4Y2WYJ8_ARAVE</name>
<reference evidence="1 2" key="1">
    <citation type="journal article" date="2019" name="Sci. Rep.">
        <title>Orb-weaving spider Araneus ventricosus genome elucidates the spidroin gene catalogue.</title>
        <authorList>
            <person name="Kono N."/>
            <person name="Nakamura H."/>
            <person name="Ohtoshi R."/>
            <person name="Moran D.A.P."/>
            <person name="Shinohara A."/>
            <person name="Yoshida Y."/>
            <person name="Fujiwara M."/>
            <person name="Mori M."/>
            <person name="Tomita M."/>
            <person name="Arakawa K."/>
        </authorList>
    </citation>
    <scope>NUCLEOTIDE SEQUENCE [LARGE SCALE GENOMIC DNA]</scope>
</reference>
<sequence>QQRGIFWDRPHVLGPQFDDELTPVLAPLSNFPRHGRRVATMYDLTCSRPNAVESGSEPTWNPTAKADPTTRATCDLIKPYRATLLQILQYFQIKLLKHLDK</sequence>
<comment type="caution">
    <text evidence="1">The sequence shown here is derived from an EMBL/GenBank/DDBJ whole genome shotgun (WGS) entry which is preliminary data.</text>
</comment>
<protein>
    <submittedName>
        <fullName evidence="1">Uncharacterized protein</fullName>
    </submittedName>
</protein>
<proteinExistence type="predicted"/>
<evidence type="ECO:0000313" key="2">
    <source>
        <dbReference type="Proteomes" id="UP000499080"/>
    </source>
</evidence>